<evidence type="ECO:0000256" key="10">
    <source>
        <dbReference type="RuleBase" id="RU351113"/>
    </source>
</evidence>
<comment type="subcellular location">
    <subcellularLocation>
        <location evidence="1 10">Cell membrane</location>
        <topology evidence="1 10">Multi-pass membrane protein</topology>
    </subcellularLocation>
</comment>
<feature type="transmembrane region" description="Helical" evidence="10">
    <location>
        <begin position="124"/>
        <end position="145"/>
    </location>
</feature>
<evidence type="ECO:0000256" key="4">
    <source>
        <dbReference type="ARBA" id="ARBA00022692"/>
    </source>
</evidence>
<reference evidence="11" key="1">
    <citation type="journal article" date="2023" name="G3 (Bethesda)">
        <title>Whole genome assemblies of Zophobas morio and Tenebrio molitor.</title>
        <authorList>
            <person name="Kaur S."/>
            <person name="Stinson S.A."/>
            <person name="diCenzo G.C."/>
        </authorList>
    </citation>
    <scope>NUCLEOTIDE SEQUENCE</scope>
    <source>
        <strain evidence="11">QUZm001</strain>
    </source>
</reference>
<evidence type="ECO:0000256" key="8">
    <source>
        <dbReference type="ARBA" id="ARBA00023170"/>
    </source>
</evidence>
<keyword evidence="9 10" id="KW-0807">Transducer</keyword>
<accession>A0AA38HGM2</accession>
<keyword evidence="3 10" id="KW-0716">Sensory transduction</keyword>
<comment type="caution">
    <text evidence="10">Lacks conserved residue(s) required for the propagation of feature annotation.</text>
</comment>
<keyword evidence="4 10" id="KW-0812">Transmembrane</keyword>
<feature type="transmembrane region" description="Helical" evidence="10">
    <location>
        <begin position="68"/>
        <end position="86"/>
    </location>
</feature>
<dbReference type="InterPro" id="IPR004117">
    <property type="entry name" value="7tm6_olfct_rcpt"/>
</dbReference>
<dbReference type="PANTHER" id="PTHR21137:SF35">
    <property type="entry name" value="ODORANT RECEPTOR 19A-RELATED"/>
    <property type="match status" value="1"/>
</dbReference>
<keyword evidence="7 10" id="KW-0472">Membrane</keyword>
<evidence type="ECO:0000256" key="9">
    <source>
        <dbReference type="ARBA" id="ARBA00023224"/>
    </source>
</evidence>
<evidence type="ECO:0000256" key="1">
    <source>
        <dbReference type="ARBA" id="ARBA00004651"/>
    </source>
</evidence>
<comment type="caution">
    <text evidence="11">The sequence shown here is derived from an EMBL/GenBank/DDBJ whole genome shotgun (WGS) entry which is preliminary data.</text>
</comment>
<evidence type="ECO:0000313" key="11">
    <source>
        <dbReference type="EMBL" id="KAJ3615770.1"/>
    </source>
</evidence>
<comment type="similarity">
    <text evidence="10">Belongs to the insect chemoreceptor superfamily. Heteromeric odorant receptor channel (TC 1.A.69) family.</text>
</comment>
<sequence>MFKFNEKPEYRAHEDAFILLRKLFYEFGQTRTCKILNKCCMYFHICGYLLQFYYIYRHPNTDVFRYSFGLANMAYAITCMIFYTILDKDIDKIYQVLDSSLWSVHSVQPHVSKKIQNQSKKFKYLYIYAILVVQVVGGVAHLSIWGSHSELQLSVLAFKAFFGSWSRIIEHFYFCTFLYLAYVILRLPLLLLYVFLQLEIQFILLNRHILCISSNHNEEHVHNEVAQRDIKRKTIFCVKQHLVLKKVAMQTFEVVKPTMPIFLLLGILSSVTFMIILLLDLKSLSTISIVRLFFLVWANVIIWLTFCEAGQKIMDQTGATFDTIVKCSWYNWDIKNRRFLLMFMTNSENPLRLYLAGITLNYKLIVNMYRISFTNALVFYNLNQNS</sequence>
<dbReference type="Pfam" id="PF02949">
    <property type="entry name" value="7tm_6"/>
    <property type="match status" value="1"/>
</dbReference>
<gene>
    <name evidence="11" type="ORF">Zmor_012309</name>
</gene>
<evidence type="ECO:0000256" key="5">
    <source>
        <dbReference type="ARBA" id="ARBA00022725"/>
    </source>
</evidence>
<keyword evidence="12" id="KW-1185">Reference proteome</keyword>
<dbReference type="GO" id="GO:0005549">
    <property type="term" value="F:odorant binding"/>
    <property type="evidence" value="ECO:0007669"/>
    <property type="project" value="InterPro"/>
</dbReference>
<evidence type="ECO:0000256" key="6">
    <source>
        <dbReference type="ARBA" id="ARBA00022989"/>
    </source>
</evidence>
<dbReference type="GO" id="GO:0005886">
    <property type="term" value="C:plasma membrane"/>
    <property type="evidence" value="ECO:0007669"/>
    <property type="project" value="UniProtKB-SubCell"/>
</dbReference>
<keyword evidence="8 10" id="KW-0675">Receptor</keyword>
<name>A0AA38HGM2_9CUCU</name>
<dbReference type="GO" id="GO:0007165">
    <property type="term" value="P:signal transduction"/>
    <property type="evidence" value="ECO:0007669"/>
    <property type="project" value="UniProtKB-KW"/>
</dbReference>
<evidence type="ECO:0000256" key="7">
    <source>
        <dbReference type="ARBA" id="ARBA00023136"/>
    </source>
</evidence>
<evidence type="ECO:0000256" key="2">
    <source>
        <dbReference type="ARBA" id="ARBA00022475"/>
    </source>
</evidence>
<keyword evidence="2" id="KW-1003">Cell membrane</keyword>
<dbReference type="PANTHER" id="PTHR21137">
    <property type="entry name" value="ODORANT RECEPTOR"/>
    <property type="match status" value="1"/>
</dbReference>
<feature type="transmembrane region" description="Helical" evidence="10">
    <location>
        <begin position="288"/>
        <end position="306"/>
    </location>
</feature>
<dbReference type="GO" id="GO:0004984">
    <property type="term" value="F:olfactory receptor activity"/>
    <property type="evidence" value="ECO:0007669"/>
    <property type="project" value="InterPro"/>
</dbReference>
<feature type="transmembrane region" description="Helical" evidence="10">
    <location>
        <begin position="39"/>
        <end position="56"/>
    </location>
</feature>
<keyword evidence="5 10" id="KW-0552">Olfaction</keyword>
<evidence type="ECO:0000256" key="3">
    <source>
        <dbReference type="ARBA" id="ARBA00022606"/>
    </source>
</evidence>
<dbReference type="AlphaFoldDB" id="A0AA38HGM2"/>
<proteinExistence type="inferred from homology"/>
<dbReference type="Proteomes" id="UP001168821">
    <property type="component" value="Unassembled WGS sequence"/>
</dbReference>
<dbReference type="EMBL" id="JALNTZ010003897">
    <property type="protein sequence ID" value="KAJ3615770.1"/>
    <property type="molecule type" value="Genomic_DNA"/>
</dbReference>
<protein>
    <recommendedName>
        <fullName evidence="10">Odorant receptor</fullName>
    </recommendedName>
</protein>
<feature type="transmembrane region" description="Helical" evidence="10">
    <location>
        <begin position="261"/>
        <end position="281"/>
    </location>
</feature>
<keyword evidence="6 10" id="KW-1133">Transmembrane helix</keyword>
<evidence type="ECO:0000313" key="12">
    <source>
        <dbReference type="Proteomes" id="UP001168821"/>
    </source>
</evidence>
<organism evidence="11 12">
    <name type="scientific">Zophobas morio</name>
    <dbReference type="NCBI Taxonomy" id="2755281"/>
    <lineage>
        <taxon>Eukaryota</taxon>
        <taxon>Metazoa</taxon>
        <taxon>Ecdysozoa</taxon>
        <taxon>Arthropoda</taxon>
        <taxon>Hexapoda</taxon>
        <taxon>Insecta</taxon>
        <taxon>Pterygota</taxon>
        <taxon>Neoptera</taxon>
        <taxon>Endopterygota</taxon>
        <taxon>Coleoptera</taxon>
        <taxon>Polyphaga</taxon>
        <taxon>Cucujiformia</taxon>
        <taxon>Tenebrionidae</taxon>
        <taxon>Zophobas</taxon>
    </lineage>
</organism>
<feature type="transmembrane region" description="Helical" evidence="10">
    <location>
        <begin position="176"/>
        <end position="196"/>
    </location>
</feature>